<dbReference type="EMBL" id="QUTH01004430">
    <property type="protein sequence ID" value="RHZ13893.1"/>
    <property type="molecule type" value="Genomic_DNA"/>
</dbReference>
<protein>
    <submittedName>
        <fullName evidence="1">Uncharacterized protein</fullName>
    </submittedName>
</protein>
<dbReference type="EMBL" id="QUTG01003150">
    <property type="protein sequence ID" value="RHY92930.1"/>
    <property type="molecule type" value="Genomic_DNA"/>
</dbReference>
<evidence type="ECO:0000313" key="2">
    <source>
        <dbReference type="EMBL" id="RHZ13893.1"/>
    </source>
</evidence>
<dbReference type="Proteomes" id="UP000285712">
    <property type="component" value="Unassembled WGS sequence"/>
</dbReference>
<gene>
    <name evidence="1" type="ORF">DYB35_003229</name>
    <name evidence="2" type="ORF">DYB37_011160</name>
</gene>
<sequence>MHFLDGDASDLTSHLAKLRFHELLDSSSIVMRSTSLINALTCWFNRSMFSSRDLNSTSSSFWTRAVMKDATALQRSANVQIG</sequence>
<evidence type="ECO:0000313" key="3">
    <source>
        <dbReference type="Proteomes" id="UP000285430"/>
    </source>
</evidence>
<accession>A0A3R6X6W8</accession>
<proteinExistence type="predicted"/>
<comment type="caution">
    <text evidence="1">The sequence shown here is derived from an EMBL/GenBank/DDBJ whole genome shotgun (WGS) entry which is preliminary data.</text>
</comment>
<dbReference type="Proteomes" id="UP000285430">
    <property type="component" value="Unassembled WGS sequence"/>
</dbReference>
<dbReference type="AlphaFoldDB" id="A0A3R6X6W8"/>
<organism evidence="1 4">
    <name type="scientific">Aphanomyces astaci</name>
    <name type="common">Crayfish plague agent</name>
    <dbReference type="NCBI Taxonomy" id="112090"/>
    <lineage>
        <taxon>Eukaryota</taxon>
        <taxon>Sar</taxon>
        <taxon>Stramenopiles</taxon>
        <taxon>Oomycota</taxon>
        <taxon>Saprolegniomycetes</taxon>
        <taxon>Saprolegniales</taxon>
        <taxon>Verrucalvaceae</taxon>
        <taxon>Aphanomyces</taxon>
    </lineage>
</organism>
<name>A0A3R6X6W8_APHAT</name>
<reference evidence="3 4" key="1">
    <citation type="submission" date="2018-08" db="EMBL/GenBank/DDBJ databases">
        <title>Aphanomyces genome sequencing and annotation.</title>
        <authorList>
            <person name="Minardi D."/>
            <person name="Oidtmann B."/>
            <person name="Van Der Giezen M."/>
            <person name="Studholme D.J."/>
        </authorList>
    </citation>
    <scope>NUCLEOTIDE SEQUENCE [LARGE SCALE GENOMIC DNA]</scope>
    <source>
        <strain evidence="2 3">Da</strain>
        <strain evidence="1 4">Sv</strain>
    </source>
</reference>
<evidence type="ECO:0000313" key="4">
    <source>
        <dbReference type="Proteomes" id="UP000285712"/>
    </source>
</evidence>
<evidence type="ECO:0000313" key="1">
    <source>
        <dbReference type="EMBL" id="RHY92930.1"/>
    </source>
</evidence>